<keyword evidence="9" id="KW-1185">Reference proteome</keyword>
<evidence type="ECO:0000256" key="3">
    <source>
        <dbReference type="ARBA" id="ARBA00022448"/>
    </source>
</evidence>
<keyword evidence="3" id="KW-0813">Transport</keyword>
<dbReference type="Proteomes" id="UP000605253">
    <property type="component" value="Unassembled WGS sequence"/>
</dbReference>
<keyword evidence="4" id="KW-0175">Coiled coil</keyword>
<organism evidence="8 9">
    <name type="scientific">Marinicella pacifica</name>
    <dbReference type="NCBI Taxonomy" id="1171543"/>
    <lineage>
        <taxon>Bacteria</taxon>
        <taxon>Pseudomonadati</taxon>
        <taxon>Pseudomonadota</taxon>
        <taxon>Gammaproteobacteria</taxon>
        <taxon>Lysobacterales</taxon>
        <taxon>Marinicellaceae</taxon>
        <taxon>Marinicella</taxon>
    </lineage>
</organism>
<protein>
    <submittedName>
        <fullName evidence="8">Membrane protein</fullName>
    </submittedName>
</protein>
<reference evidence="8" key="2">
    <citation type="submission" date="2020-09" db="EMBL/GenBank/DDBJ databases">
        <authorList>
            <person name="Sun Q."/>
            <person name="Zhou Y."/>
        </authorList>
    </citation>
    <scope>NUCLEOTIDE SEQUENCE</scope>
    <source>
        <strain evidence="8">CGMCC 1.12181</strain>
    </source>
</reference>
<evidence type="ECO:0000256" key="2">
    <source>
        <dbReference type="ARBA" id="ARBA00009477"/>
    </source>
</evidence>
<dbReference type="InterPro" id="IPR006143">
    <property type="entry name" value="RND_pump_MFP"/>
</dbReference>
<dbReference type="InterPro" id="IPR058625">
    <property type="entry name" value="MdtA-like_BSH"/>
</dbReference>
<gene>
    <name evidence="8" type="ORF">GCM10011365_23680</name>
</gene>
<evidence type="ECO:0000256" key="4">
    <source>
        <dbReference type="SAM" id="Coils"/>
    </source>
</evidence>
<dbReference type="Pfam" id="PF25967">
    <property type="entry name" value="RND-MFP_C"/>
    <property type="match status" value="1"/>
</dbReference>
<reference evidence="8" key="1">
    <citation type="journal article" date="2014" name="Int. J. Syst. Evol. Microbiol.">
        <title>Complete genome sequence of Corynebacterium casei LMG S-19264T (=DSM 44701T), isolated from a smear-ripened cheese.</title>
        <authorList>
            <consortium name="US DOE Joint Genome Institute (JGI-PGF)"/>
            <person name="Walter F."/>
            <person name="Albersmeier A."/>
            <person name="Kalinowski J."/>
            <person name="Ruckert C."/>
        </authorList>
    </citation>
    <scope>NUCLEOTIDE SEQUENCE</scope>
    <source>
        <strain evidence="8">CGMCC 1.12181</strain>
    </source>
</reference>
<feature type="coiled-coil region" evidence="4">
    <location>
        <begin position="114"/>
        <end position="184"/>
    </location>
</feature>
<dbReference type="EMBL" id="BMEO01000014">
    <property type="protein sequence ID" value="GGG01703.1"/>
    <property type="molecule type" value="Genomic_DNA"/>
</dbReference>
<keyword evidence="5" id="KW-1133">Transmembrane helix</keyword>
<keyword evidence="5" id="KW-0472">Membrane</keyword>
<accession>A0A917CXS3</accession>
<evidence type="ECO:0000313" key="8">
    <source>
        <dbReference type="EMBL" id="GGG01703.1"/>
    </source>
</evidence>
<dbReference type="GO" id="GO:0015562">
    <property type="term" value="F:efflux transmembrane transporter activity"/>
    <property type="evidence" value="ECO:0007669"/>
    <property type="project" value="TreeGrafter"/>
</dbReference>
<dbReference type="Gene3D" id="2.40.30.170">
    <property type="match status" value="1"/>
</dbReference>
<proteinExistence type="inferred from homology"/>
<feature type="domain" description="Multidrug resistance protein MdtA-like C-terminal permuted SH3" evidence="7">
    <location>
        <begin position="324"/>
        <end position="371"/>
    </location>
</feature>
<dbReference type="RefSeq" id="WP_229728344.1">
    <property type="nucleotide sequence ID" value="NZ_BAABJF010000020.1"/>
</dbReference>
<dbReference type="Gene3D" id="1.10.287.470">
    <property type="entry name" value="Helix hairpin bin"/>
    <property type="match status" value="1"/>
</dbReference>
<evidence type="ECO:0000259" key="6">
    <source>
        <dbReference type="Pfam" id="PF25917"/>
    </source>
</evidence>
<dbReference type="Gene3D" id="2.40.420.20">
    <property type="match status" value="1"/>
</dbReference>
<dbReference type="InterPro" id="IPR058627">
    <property type="entry name" value="MdtA-like_C"/>
</dbReference>
<evidence type="ECO:0000256" key="5">
    <source>
        <dbReference type="SAM" id="Phobius"/>
    </source>
</evidence>
<name>A0A917CXS3_9GAMM</name>
<feature type="domain" description="Multidrug resistance protein MdtA-like barrel-sandwich hybrid" evidence="6">
    <location>
        <begin position="68"/>
        <end position="207"/>
    </location>
</feature>
<evidence type="ECO:0000256" key="1">
    <source>
        <dbReference type="ARBA" id="ARBA00004196"/>
    </source>
</evidence>
<evidence type="ECO:0000313" key="9">
    <source>
        <dbReference type="Proteomes" id="UP000605253"/>
    </source>
</evidence>
<comment type="subcellular location">
    <subcellularLocation>
        <location evidence="1">Cell envelope</location>
    </subcellularLocation>
</comment>
<evidence type="ECO:0000259" key="7">
    <source>
        <dbReference type="Pfam" id="PF25967"/>
    </source>
</evidence>
<sequence>MSKATKIIAPILVIIGAIVLVQVMVAGKPAPEKKESSQRTVSLHVAPVVKTSRSIDVETQGEVKAKNQIPLTARVSGHIIEISPDFEEGAAIDSDTLLLKIDDTDYKAAVIRAQARLAEARVALERELANEKIKKDTWDQKKGDTKPTAFALNKPQVLEAEAKLAAAKADLKEAELNVERTEIRVPFNGRVMSRNVGLGQYVSAGAVLGQVFSVDVAQVRLPLTDLQLSALRLPLGFEAGEKNAPEVLFTTNIGRSSHQWRGRIVRTNAAVDQNTRLSYAIAEVEDPYGQAANGGAPFAVGMFVNARIKGFEETDAWVLPRDALRQEDTVYVVNQDNKLNIRQVEVYATTSDEVFISAGVHTGENVVTSAVNNVFDGMLVEPLTASSTGTDAGVVSKL</sequence>
<dbReference type="NCBIfam" id="TIGR01730">
    <property type="entry name" value="RND_mfp"/>
    <property type="match status" value="1"/>
</dbReference>
<dbReference type="PANTHER" id="PTHR30469">
    <property type="entry name" value="MULTIDRUG RESISTANCE PROTEIN MDTA"/>
    <property type="match status" value="1"/>
</dbReference>
<dbReference type="AlphaFoldDB" id="A0A917CXS3"/>
<keyword evidence="5" id="KW-0812">Transmembrane</keyword>
<dbReference type="PANTHER" id="PTHR30469:SF12">
    <property type="entry name" value="MULTIDRUG RESISTANCE PROTEIN MDTA"/>
    <property type="match status" value="1"/>
</dbReference>
<comment type="caution">
    <text evidence="8">The sequence shown here is derived from an EMBL/GenBank/DDBJ whole genome shotgun (WGS) entry which is preliminary data.</text>
</comment>
<feature type="transmembrane region" description="Helical" evidence="5">
    <location>
        <begin position="7"/>
        <end position="27"/>
    </location>
</feature>
<dbReference type="SUPFAM" id="SSF111369">
    <property type="entry name" value="HlyD-like secretion proteins"/>
    <property type="match status" value="1"/>
</dbReference>
<dbReference type="GO" id="GO:1990281">
    <property type="term" value="C:efflux pump complex"/>
    <property type="evidence" value="ECO:0007669"/>
    <property type="project" value="TreeGrafter"/>
</dbReference>
<dbReference type="Gene3D" id="2.40.50.100">
    <property type="match status" value="1"/>
</dbReference>
<dbReference type="Pfam" id="PF25917">
    <property type="entry name" value="BSH_RND"/>
    <property type="match status" value="1"/>
</dbReference>
<comment type="similarity">
    <text evidence="2">Belongs to the membrane fusion protein (MFP) (TC 8.A.1) family.</text>
</comment>